<dbReference type="InterPro" id="IPR036844">
    <property type="entry name" value="Hint_dom_sf"/>
</dbReference>
<dbReference type="CDD" id="cd00081">
    <property type="entry name" value="Hint"/>
    <property type="match status" value="1"/>
</dbReference>
<evidence type="ECO:0000313" key="6">
    <source>
        <dbReference type="EMBL" id="AYV79781.1"/>
    </source>
</evidence>
<dbReference type="InterPro" id="IPR006141">
    <property type="entry name" value="Intein_N"/>
</dbReference>
<evidence type="ECO:0000256" key="4">
    <source>
        <dbReference type="SAM" id="MobiDB-lite"/>
    </source>
</evidence>
<dbReference type="InterPro" id="IPR007868">
    <property type="entry name" value="Hom_end_hint"/>
</dbReference>
<keyword evidence="2" id="KW-0378">Hydrolase</keyword>
<organism evidence="6">
    <name type="scientific">Faunusvirus sp</name>
    <dbReference type="NCBI Taxonomy" id="2487766"/>
    <lineage>
        <taxon>Viruses</taxon>
        <taxon>Varidnaviria</taxon>
        <taxon>Bamfordvirae</taxon>
        <taxon>Nucleocytoviricota</taxon>
        <taxon>Megaviricetes</taxon>
        <taxon>Imitervirales</taxon>
        <taxon>Mimiviridae</taxon>
    </lineage>
</organism>
<accession>A0A3G5A0K3</accession>
<gene>
    <name evidence="6" type="ORF">Faunusvirus51_1</name>
</gene>
<feature type="domain" description="SF3 helicase" evidence="5">
    <location>
        <begin position="743"/>
        <end position="934"/>
    </location>
</feature>
<dbReference type="InterPro" id="IPR014818">
    <property type="entry name" value="Phage/plasmid_primase_P4_C"/>
</dbReference>
<keyword evidence="3" id="KW-0067">ATP-binding</keyword>
<feature type="region of interest" description="Disordered" evidence="4">
    <location>
        <begin position="1061"/>
        <end position="1091"/>
    </location>
</feature>
<dbReference type="InterPro" id="IPR014819">
    <property type="entry name" value="PriCT_2"/>
</dbReference>
<dbReference type="PROSITE" id="PS50817">
    <property type="entry name" value="INTEIN_N_TER"/>
    <property type="match status" value="1"/>
</dbReference>
<dbReference type="InterPro" id="IPR051620">
    <property type="entry name" value="ORF904-like_C"/>
</dbReference>
<dbReference type="SUPFAM" id="SSF51294">
    <property type="entry name" value="Hedgehog/intein (Hint) domain"/>
    <property type="match status" value="1"/>
</dbReference>
<dbReference type="PANTHER" id="PTHR35372:SF2">
    <property type="entry name" value="SF3 HELICASE DOMAIN-CONTAINING PROTEIN"/>
    <property type="match status" value="1"/>
</dbReference>
<dbReference type="InterPro" id="IPR056443">
    <property type="entry name" value="AEP_C962R"/>
</dbReference>
<sequence length="1091" mass="125959">MSNNINKPHTAKLYQLMETCRIQSHEKRTHTSMGYPFGNFGMSGTKRNELMKYYSLALKENTVLHITEQHREQGPIIIDIDLKYKDDNGRRLYLKKHIIMIIKAYNIAIVKYIKITDSQLQAFVFEKKSPTQQPDNLKDGFHIQYPYVCINHKIQFLIRNDVLKQAESEKWFSEMDLIEPLAQVFDIAIIQRNNWLMYKSVKPNCQVYELTCGYDDLLEEVDIGSILEDERPDTFSIRKFAGDEHEGLQDGITDDIINAKYLTLGLEKKQSDVASANPDGKTINPDDIAKVGKLIKLLSPDRYNHYDKWIELGWCLHNINNSLLGTWIDFSKQSAKFVHGDCEKRWNKFRNDGFNMGSLYKWARDDSPDGFSNFKSEELRVYIQNSMSGASYDVAKLVHEHYKYNYVCLSLKYKTWYEFKNHRWIEVQHGHTLNQKIAEEIVNEYTRFGSWFGQKSLGISDKDGMLSTAKLATNMSVKLRTKKFRDDIMSDCAQLFYDPLFIDKLDENRELICFTNGVYDLANGIFREGRPEDRISLCTLTEYRPYNKNDRYVKDVEEFINQIQPEKDMRNYVLDLLASCLQGHTRDEKFHIWTGSGCFAAGTQIMMSDGTIKSVEDITVNEYVMGNDYKPRLVTNLINGRDHMYIINQNNGASYTVNGDHKLVLKVVQNNIKMKMSSHAINKPLWQVNWYKINGDGFDITKHNIEFVKEDDANEFLAALSQDQGVLLNDDIIVGSLNNYLKINNEVKKELFGIKMVKNKNGQISEILSTITTVKKSISEYYGFEIGDNHLFLLEDGTIVSNSNGKSVLVSLFMQAFGEYCATIPVTLLTGKRAASNAACPELARTKGRRFCCFHEPEGDDKINLGYMKGLTAGDKLIVRTLFKEPIEFFPQFKLFLLCNKLPSVSSNDGGTWRRIRLVPYEMKFVDNPKEVYERKIDRSLKEKLDFWKEGLISILVERFKVYKANGLVEPHKVTQCTTLYQQNSDTLLEFINETMDITKNSVNNIKLTDIMSDFKDWFRRSHSDKKMPPKGDVKEYFETKFGKQVKGGYCGIVWKKRDDEDNEDAQPVANDQVALPVDKSKKKKSSALDA</sequence>
<dbReference type="GO" id="GO:0016539">
    <property type="term" value="P:intein-mediated protein splicing"/>
    <property type="evidence" value="ECO:0007669"/>
    <property type="project" value="InterPro"/>
</dbReference>
<keyword evidence="1" id="KW-0547">Nucleotide-binding</keyword>
<dbReference type="Pfam" id="PF08707">
    <property type="entry name" value="PriCT_2"/>
    <property type="match status" value="1"/>
</dbReference>
<dbReference type="InterPro" id="IPR006500">
    <property type="entry name" value="Helicase_put_C_phage/plasmid"/>
</dbReference>
<dbReference type="PROSITE" id="PS51206">
    <property type="entry name" value="SF3_HELICASE_1"/>
    <property type="match status" value="1"/>
</dbReference>
<dbReference type="GO" id="GO:0016817">
    <property type="term" value="F:hydrolase activity, acting on acid anhydrides"/>
    <property type="evidence" value="ECO:0007669"/>
    <property type="project" value="InterPro"/>
</dbReference>
<dbReference type="GO" id="GO:0004386">
    <property type="term" value="F:helicase activity"/>
    <property type="evidence" value="ECO:0007669"/>
    <property type="project" value="UniProtKB-KW"/>
</dbReference>
<evidence type="ECO:0000259" key="5">
    <source>
        <dbReference type="PROSITE" id="PS51206"/>
    </source>
</evidence>
<dbReference type="Pfam" id="PF23162">
    <property type="entry name" value="AEP_C962R"/>
    <property type="match status" value="1"/>
</dbReference>
<dbReference type="InterPro" id="IPR027417">
    <property type="entry name" value="P-loop_NTPase"/>
</dbReference>
<dbReference type="InterPro" id="IPR014015">
    <property type="entry name" value="Helicase_SF3_DNA-vir"/>
</dbReference>
<feature type="compositionally biased region" description="Basic residues" evidence="4">
    <location>
        <begin position="1081"/>
        <end position="1091"/>
    </location>
</feature>
<name>A0A3G5A0K3_9VIRU</name>
<dbReference type="Gene3D" id="2.170.16.10">
    <property type="entry name" value="Hedgehog/Intein (Hint) domain"/>
    <property type="match status" value="1"/>
</dbReference>
<dbReference type="PANTHER" id="PTHR35372">
    <property type="entry name" value="ATP BINDING PROTEIN-RELATED"/>
    <property type="match status" value="1"/>
</dbReference>
<dbReference type="NCBIfam" id="TIGR01613">
    <property type="entry name" value="primase_Cterm"/>
    <property type="match status" value="1"/>
</dbReference>
<dbReference type="Pfam" id="PF08706">
    <property type="entry name" value="D5_N"/>
    <property type="match status" value="1"/>
</dbReference>
<dbReference type="Pfam" id="PF05203">
    <property type="entry name" value="Hom_end_hint"/>
    <property type="match status" value="1"/>
</dbReference>
<keyword evidence="6" id="KW-0347">Helicase</keyword>
<evidence type="ECO:0000256" key="3">
    <source>
        <dbReference type="ARBA" id="ARBA00022840"/>
    </source>
</evidence>
<protein>
    <submittedName>
        <fullName evidence="6">Putative helicase</fullName>
    </submittedName>
</protein>
<dbReference type="GO" id="GO:0005524">
    <property type="term" value="F:ATP binding"/>
    <property type="evidence" value="ECO:0007669"/>
    <property type="project" value="UniProtKB-KW"/>
</dbReference>
<dbReference type="EMBL" id="MK072182">
    <property type="protein sequence ID" value="AYV79781.1"/>
    <property type="molecule type" value="Genomic_DNA"/>
</dbReference>
<dbReference type="SMART" id="SM00885">
    <property type="entry name" value="D5_N"/>
    <property type="match status" value="1"/>
</dbReference>
<evidence type="ECO:0000256" key="1">
    <source>
        <dbReference type="ARBA" id="ARBA00022741"/>
    </source>
</evidence>
<dbReference type="Gene3D" id="3.40.50.300">
    <property type="entry name" value="P-loop containing nucleotide triphosphate hydrolases"/>
    <property type="match status" value="1"/>
</dbReference>
<proteinExistence type="predicted"/>
<evidence type="ECO:0000256" key="2">
    <source>
        <dbReference type="ARBA" id="ARBA00022801"/>
    </source>
</evidence>
<reference evidence="6" key="1">
    <citation type="submission" date="2018-10" db="EMBL/GenBank/DDBJ databases">
        <title>Hidden diversity of soil giant viruses.</title>
        <authorList>
            <person name="Schulz F."/>
            <person name="Alteio L."/>
            <person name="Goudeau D."/>
            <person name="Ryan E.M."/>
            <person name="Malmstrom R.R."/>
            <person name="Blanchard J."/>
            <person name="Woyke T."/>
        </authorList>
    </citation>
    <scope>NUCLEOTIDE SEQUENCE</scope>
    <source>
        <strain evidence="6">FNV1</strain>
    </source>
</reference>